<dbReference type="Proteomes" id="UP001259832">
    <property type="component" value="Unassembled WGS sequence"/>
</dbReference>
<comment type="subcellular location">
    <subcellularLocation>
        <location evidence="1">Secreted</location>
    </subcellularLocation>
</comment>
<evidence type="ECO:0000256" key="6">
    <source>
        <dbReference type="SAM" id="SignalP"/>
    </source>
</evidence>
<keyword evidence="8" id="KW-1185">Reference proteome</keyword>
<keyword evidence="6" id="KW-0732">Signal</keyword>
<dbReference type="InterPro" id="IPR008701">
    <property type="entry name" value="NPP1"/>
</dbReference>
<reference evidence="7" key="1">
    <citation type="submission" date="2023-08" db="EMBL/GenBank/DDBJ databases">
        <title>Reference Genome Resource for the Citrus Pathogen Phytophthora citrophthora.</title>
        <authorList>
            <person name="Moller H."/>
            <person name="Coetzee B."/>
            <person name="Rose L.J."/>
            <person name="Van Niekerk J.M."/>
        </authorList>
    </citation>
    <scope>NUCLEOTIDE SEQUENCE</scope>
    <source>
        <strain evidence="7">STE-U-9442</strain>
    </source>
</reference>
<keyword evidence="3" id="KW-0964">Secreted</keyword>
<dbReference type="PANTHER" id="PTHR33657">
    <property type="entry name" value="DOMAIN PROTEIN, PUTATIVE (AFU_ORTHOLOGUE AFUA_5G00600)-RELATED"/>
    <property type="match status" value="1"/>
</dbReference>
<sequence>MNLIPVLVFCLALAQSALGATINHDQVQPFAQPDPVTISEKTAVKFKPEMFIGGGCVSFPAVNAAREITGDLKGTKGMDGCSNAPRALKSTAGQPGIKSK</sequence>
<gene>
    <name evidence="7" type="ORF">P3T76_008846</name>
</gene>
<proteinExistence type="inferred from homology"/>
<evidence type="ECO:0000256" key="4">
    <source>
        <dbReference type="ARBA" id="ARBA00023026"/>
    </source>
</evidence>
<feature type="signal peptide" evidence="6">
    <location>
        <begin position="1"/>
        <end position="19"/>
    </location>
</feature>
<evidence type="ECO:0000313" key="7">
    <source>
        <dbReference type="EMBL" id="KAK1938771.1"/>
    </source>
</evidence>
<evidence type="ECO:0000256" key="1">
    <source>
        <dbReference type="ARBA" id="ARBA00004613"/>
    </source>
</evidence>
<accession>A0AAD9GHX7</accession>
<comment type="caution">
    <text evidence="7">The sequence shown here is derived from an EMBL/GenBank/DDBJ whole genome shotgun (WGS) entry which is preliminary data.</text>
</comment>
<organism evidence="7 8">
    <name type="scientific">Phytophthora citrophthora</name>
    <dbReference type="NCBI Taxonomy" id="4793"/>
    <lineage>
        <taxon>Eukaryota</taxon>
        <taxon>Sar</taxon>
        <taxon>Stramenopiles</taxon>
        <taxon>Oomycota</taxon>
        <taxon>Peronosporomycetes</taxon>
        <taxon>Peronosporales</taxon>
        <taxon>Peronosporaceae</taxon>
        <taxon>Phytophthora</taxon>
    </lineage>
</organism>
<evidence type="ECO:0000313" key="8">
    <source>
        <dbReference type="Proteomes" id="UP001259832"/>
    </source>
</evidence>
<dbReference type="PANTHER" id="PTHR33657:SF8">
    <property type="entry name" value="DOMAIN PROTEIN, PUTATIVE (AFU_ORTHOLOGUE AFUA_5G00600)-RELATED"/>
    <property type="match status" value="1"/>
</dbReference>
<evidence type="ECO:0000256" key="2">
    <source>
        <dbReference type="ARBA" id="ARBA00009520"/>
    </source>
</evidence>
<dbReference type="GO" id="GO:0005576">
    <property type="term" value="C:extracellular region"/>
    <property type="evidence" value="ECO:0007669"/>
    <property type="project" value="UniProtKB-SubCell"/>
</dbReference>
<dbReference type="AlphaFoldDB" id="A0AAD9GHX7"/>
<evidence type="ECO:0000256" key="5">
    <source>
        <dbReference type="SAM" id="MobiDB-lite"/>
    </source>
</evidence>
<keyword evidence="4" id="KW-0843">Virulence</keyword>
<dbReference type="EMBL" id="JASMQC010000017">
    <property type="protein sequence ID" value="KAK1938771.1"/>
    <property type="molecule type" value="Genomic_DNA"/>
</dbReference>
<feature type="chain" id="PRO_5042181133" evidence="6">
    <location>
        <begin position="20"/>
        <end position="100"/>
    </location>
</feature>
<protein>
    <submittedName>
        <fullName evidence="7">Uncharacterized protein</fullName>
    </submittedName>
</protein>
<dbReference type="Pfam" id="PF05630">
    <property type="entry name" value="NPP1"/>
    <property type="match status" value="1"/>
</dbReference>
<comment type="similarity">
    <text evidence="2">Belongs to the Necrosis inducing protein (NPP1) family.</text>
</comment>
<evidence type="ECO:0000256" key="3">
    <source>
        <dbReference type="ARBA" id="ARBA00022525"/>
    </source>
</evidence>
<name>A0AAD9GHX7_9STRA</name>
<feature type="region of interest" description="Disordered" evidence="5">
    <location>
        <begin position="74"/>
        <end position="100"/>
    </location>
</feature>